<dbReference type="Gene3D" id="3.30.1360.10">
    <property type="entry name" value="RNA polymerase, RBP11-like subunit"/>
    <property type="match status" value="1"/>
</dbReference>
<protein>
    <recommendedName>
        <fullName evidence="2">DNA-directed RNA polymerases I and III subunit RPAC1</fullName>
    </recommendedName>
</protein>
<reference evidence="8 9" key="1">
    <citation type="submission" date="2016-08" db="EMBL/GenBank/DDBJ databases">
        <authorList>
            <consortium name="Lentinula edodes genome sequencing consortium"/>
            <person name="Sakamoto Y."/>
            <person name="Nakade K."/>
            <person name="Sato S."/>
            <person name="Yoshida Y."/>
            <person name="Miyazaki K."/>
            <person name="Natsume S."/>
            <person name="Konno N."/>
        </authorList>
    </citation>
    <scope>NUCLEOTIDE SEQUENCE [LARGE SCALE GENOMIC DNA]</scope>
    <source>
        <strain evidence="8 9">NBRC 111202</strain>
    </source>
</reference>
<dbReference type="SUPFAM" id="SSF56553">
    <property type="entry name" value="Insert subdomain of RNA polymerase alpha subunit"/>
    <property type="match status" value="1"/>
</dbReference>
<dbReference type="GO" id="GO:0005736">
    <property type="term" value="C:RNA polymerase I complex"/>
    <property type="evidence" value="ECO:0007669"/>
    <property type="project" value="TreeGrafter"/>
</dbReference>
<keyword evidence="5" id="KW-0539">Nucleus</keyword>
<evidence type="ECO:0000256" key="2">
    <source>
        <dbReference type="ARBA" id="ARBA00022083"/>
    </source>
</evidence>
<evidence type="ECO:0000256" key="1">
    <source>
        <dbReference type="ARBA" id="ARBA00004123"/>
    </source>
</evidence>
<comment type="caution">
    <text evidence="8">The sequence shown here is derived from an EMBL/GenBank/DDBJ whole genome shotgun (WGS) entry which is preliminary data.</text>
</comment>
<organism evidence="8 9">
    <name type="scientific">Lentinula edodes</name>
    <name type="common">Shiitake mushroom</name>
    <name type="synonym">Lentinus edodes</name>
    <dbReference type="NCBI Taxonomy" id="5353"/>
    <lineage>
        <taxon>Eukaryota</taxon>
        <taxon>Fungi</taxon>
        <taxon>Dikarya</taxon>
        <taxon>Basidiomycota</taxon>
        <taxon>Agaricomycotina</taxon>
        <taxon>Agaricomycetes</taxon>
        <taxon>Agaricomycetidae</taxon>
        <taxon>Agaricales</taxon>
        <taxon>Marasmiineae</taxon>
        <taxon>Omphalotaceae</taxon>
        <taxon>Lentinula</taxon>
    </lineage>
</organism>
<dbReference type="InterPro" id="IPR036643">
    <property type="entry name" value="RNApol_insert_sf"/>
</dbReference>
<accession>A0A1Q3EJN0</accession>
<evidence type="ECO:0000259" key="7">
    <source>
        <dbReference type="SMART" id="SM00662"/>
    </source>
</evidence>
<dbReference type="PANTHER" id="PTHR11800:SF13">
    <property type="entry name" value="DNA-DIRECTED RNA POLYMERASES I AND III SUBUNIT RPAC1"/>
    <property type="match status" value="1"/>
</dbReference>
<evidence type="ECO:0000256" key="5">
    <source>
        <dbReference type="ARBA" id="ARBA00023242"/>
    </source>
</evidence>
<dbReference type="GO" id="GO:0005666">
    <property type="term" value="C:RNA polymerase III complex"/>
    <property type="evidence" value="ECO:0007669"/>
    <property type="project" value="TreeGrafter"/>
</dbReference>
<comment type="similarity">
    <text evidence="6">Belongs to the archaeal Rpo3/eukaryotic RPB3 RNA polymerase subunit family.</text>
</comment>
<evidence type="ECO:0000313" key="9">
    <source>
        <dbReference type="Proteomes" id="UP000188533"/>
    </source>
</evidence>
<feature type="domain" description="DNA-directed RNA polymerase RpoA/D/Rpb3-type" evidence="7">
    <location>
        <begin position="55"/>
        <end position="366"/>
    </location>
</feature>
<dbReference type="STRING" id="5353.A0A1Q3EJN0"/>
<name>A0A1Q3EJN0_LENED</name>
<comment type="subcellular location">
    <subcellularLocation>
        <location evidence="1">Nucleus</location>
    </subcellularLocation>
</comment>
<dbReference type="SUPFAM" id="SSF55257">
    <property type="entry name" value="RBP11-like subunits of RNA polymerase"/>
    <property type="match status" value="1"/>
</dbReference>
<proteinExistence type="inferred from homology"/>
<dbReference type="GO" id="GO:0003899">
    <property type="term" value="F:DNA-directed RNA polymerase activity"/>
    <property type="evidence" value="ECO:0007669"/>
    <property type="project" value="InterPro"/>
</dbReference>
<dbReference type="GO" id="GO:0055029">
    <property type="term" value="C:nuclear DNA-directed RNA polymerase complex"/>
    <property type="evidence" value="ECO:0007669"/>
    <property type="project" value="UniProtKB-ARBA"/>
</dbReference>
<keyword evidence="9" id="KW-1185">Reference proteome</keyword>
<dbReference type="AlphaFoldDB" id="A0A1Q3EJN0"/>
<dbReference type="SMART" id="SM00662">
    <property type="entry name" value="RPOLD"/>
    <property type="match status" value="1"/>
</dbReference>
<evidence type="ECO:0000256" key="4">
    <source>
        <dbReference type="ARBA" id="ARBA00023163"/>
    </source>
</evidence>
<dbReference type="Gene3D" id="2.170.120.12">
    <property type="entry name" value="DNA-directed RNA polymerase, insert domain"/>
    <property type="match status" value="1"/>
</dbReference>
<dbReference type="GO" id="GO:0006351">
    <property type="term" value="P:DNA-templated transcription"/>
    <property type="evidence" value="ECO:0007669"/>
    <property type="project" value="InterPro"/>
</dbReference>
<dbReference type="PANTHER" id="PTHR11800">
    <property type="entry name" value="DNA-DIRECTED RNA POLYMERASE"/>
    <property type="match status" value="1"/>
</dbReference>
<dbReference type="GO" id="GO:0046983">
    <property type="term" value="F:protein dimerization activity"/>
    <property type="evidence" value="ECO:0007669"/>
    <property type="project" value="InterPro"/>
</dbReference>
<dbReference type="HAMAP" id="MF_00320">
    <property type="entry name" value="RNApol_arch_Rpo3"/>
    <property type="match status" value="1"/>
</dbReference>
<gene>
    <name evidence="8" type="ORF">LENED_009393</name>
</gene>
<dbReference type="EMBL" id="BDGU01000436">
    <property type="protein sequence ID" value="GAW07405.1"/>
    <property type="molecule type" value="Genomic_DNA"/>
</dbReference>
<dbReference type="PROSITE" id="PS00446">
    <property type="entry name" value="RNA_POL_D_30KD"/>
    <property type="match status" value="1"/>
</dbReference>
<sequence length="390" mass="43963">MNVNPRRLVGIGAERVSHVSNTEFPGHYPDEDHSWNLESFKKNLTVRTHRLSQRSIEFDIIGIDASIANAFRRIMIAEVPTIAIDQVYIFDNTSVIHDEVLAHRIGLVPLNVDPRTMDGWEGEGDTPTDRNTLEFRVNVQCSFNPEYNTTDKRGKASIAGSANQNLSDEKLYSNYLFSSKHFEWNPAGEQLDKIKPVVLTPPDPLYPTYNDLKLPPLGALNPDIVLAKLRPGQAVEMVLHARKGVGKDHAKWSPVATASYRLHPNIVITKPIRMERAEDFKACFADGVVVVNKKKGTVSISPTHMRNDTVSREVLRDPEFRDSVELSRIRDHFIFEVESESAYRPEELLVEAIAVMRDKIARMREAAVALLGSEQTDEREDGDVLMQDAV</sequence>
<dbReference type="Pfam" id="PF01193">
    <property type="entry name" value="RNA_pol_L"/>
    <property type="match status" value="1"/>
</dbReference>
<reference evidence="8 9" key="2">
    <citation type="submission" date="2017-02" db="EMBL/GenBank/DDBJ databases">
        <title>A genome survey and senescence transcriptome analysis in Lentinula edodes.</title>
        <authorList>
            <person name="Sakamoto Y."/>
            <person name="Nakade K."/>
            <person name="Sato S."/>
            <person name="Yoshida Y."/>
            <person name="Miyazaki K."/>
            <person name="Natsume S."/>
            <person name="Konno N."/>
        </authorList>
    </citation>
    <scope>NUCLEOTIDE SEQUENCE [LARGE SCALE GENOMIC DNA]</scope>
    <source>
        <strain evidence="8 9">NBRC 111202</strain>
    </source>
</reference>
<evidence type="ECO:0000313" key="8">
    <source>
        <dbReference type="EMBL" id="GAW07405.1"/>
    </source>
</evidence>
<dbReference type="InterPro" id="IPR001514">
    <property type="entry name" value="DNA-dir_RNA_pol_30-40kDasu_CS"/>
</dbReference>
<keyword evidence="4" id="KW-0804">Transcription</keyword>
<evidence type="ECO:0000256" key="6">
    <source>
        <dbReference type="ARBA" id="ARBA00025804"/>
    </source>
</evidence>
<dbReference type="InterPro" id="IPR050518">
    <property type="entry name" value="Rpo3/RPB3_RNA_Pol_subunit"/>
</dbReference>
<dbReference type="InterPro" id="IPR033901">
    <property type="entry name" value="RNAPI/III_AC40"/>
</dbReference>
<dbReference type="InterPro" id="IPR022842">
    <property type="entry name" value="RNAP_Rpo3/Rpb3/RPAC1"/>
</dbReference>
<dbReference type="InterPro" id="IPR011262">
    <property type="entry name" value="DNA-dir_RNA_pol_insert"/>
</dbReference>
<dbReference type="GO" id="GO:0003677">
    <property type="term" value="F:DNA binding"/>
    <property type="evidence" value="ECO:0007669"/>
    <property type="project" value="InterPro"/>
</dbReference>
<dbReference type="InterPro" id="IPR036603">
    <property type="entry name" value="RBP11-like"/>
</dbReference>
<dbReference type="Proteomes" id="UP000188533">
    <property type="component" value="Unassembled WGS sequence"/>
</dbReference>
<dbReference type="InterPro" id="IPR011263">
    <property type="entry name" value="DNA-dir_RNA_pol_RpoA/D/Rpb3"/>
</dbReference>
<dbReference type="Pfam" id="PF01000">
    <property type="entry name" value="RNA_pol_A_bac"/>
    <property type="match status" value="1"/>
</dbReference>
<keyword evidence="3" id="KW-0240">DNA-directed RNA polymerase</keyword>
<dbReference type="CDD" id="cd07032">
    <property type="entry name" value="RNAP_I_II_AC40"/>
    <property type="match status" value="1"/>
</dbReference>
<evidence type="ECO:0000256" key="3">
    <source>
        <dbReference type="ARBA" id="ARBA00022478"/>
    </source>
</evidence>